<dbReference type="GO" id="GO:0034755">
    <property type="term" value="P:iron ion transmembrane transport"/>
    <property type="evidence" value="ECO:0007669"/>
    <property type="project" value="TreeGrafter"/>
</dbReference>
<sequence length="467" mass="51935">MEVSKPDIEQEHTFTLKKLWKHMGPGWLMSIGYLDPGNLESDLQTGVASGYSLLWLLFWSHVIGLIFQLLAAKLGTVTGKHLAQLIRQHYSPPLANILWAFTQLALIGADMLEMVGTAIALHIFLRCPVWVGVMMTSFDTITFTMMQRYGMRHLEAIFMVLISLMAICFWLELIQSEPDLGQIVHGLLMPSVPRHAEFQAVAMVGAVVMPHNMFLHSALVASREDKSPRQLKQANLYIALDSALALTVSFLVNLAIVVVFAQVFYQPDHKVELLGLGDADAVLGKTLGFAAKYLWAAGLLAAGQSSTMTGSLAGRYVTEGFFGHVFDKEWHQMAITRALSIVPGMVVALFAVDHFDTMGELLNVLQSICLPTVLIPIIKLCSSYAVLQDFKISFKLQLTCWCLITIVISLDIFLFIQHGQSLGISRIINPAVFVYILFLIYIVWKPLNAVMEDGWIHLARFDVPSSI</sequence>
<evidence type="ECO:0000256" key="4">
    <source>
        <dbReference type="ARBA" id="ARBA00022989"/>
    </source>
</evidence>
<evidence type="ECO:0000313" key="7">
    <source>
        <dbReference type="EMBL" id="KAG1550496.1"/>
    </source>
</evidence>
<dbReference type="NCBIfam" id="NF037982">
    <property type="entry name" value="Nramp_1"/>
    <property type="match status" value="1"/>
</dbReference>
<dbReference type="InterPro" id="IPR001046">
    <property type="entry name" value="NRAMP_fam"/>
</dbReference>
<keyword evidence="4 6" id="KW-1133">Transmembrane helix</keyword>
<evidence type="ECO:0000313" key="8">
    <source>
        <dbReference type="Proteomes" id="UP000717996"/>
    </source>
</evidence>
<dbReference type="PANTHER" id="PTHR11706:SF33">
    <property type="entry name" value="NATURAL RESISTANCE-ASSOCIATED MACROPHAGE PROTEIN 2"/>
    <property type="match status" value="1"/>
</dbReference>
<keyword evidence="2" id="KW-0813">Transport</keyword>
<feature type="transmembrane region" description="Helical" evidence="6">
    <location>
        <begin position="156"/>
        <end position="176"/>
    </location>
</feature>
<proteinExistence type="predicted"/>
<evidence type="ECO:0000256" key="6">
    <source>
        <dbReference type="SAM" id="Phobius"/>
    </source>
</evidence>
<dbReference type="OrthoDB" id="409173at2759"/>
<feature type="transmembrane region" description="Helical" evidence="6">
    <location>
        <begin position="115"/>
        <end position="135"/>
    </location>
</feature>
<dbReference type="GO" id="GO:0005384">
    <property type="term" value="F:manganese ion transmembrane transporter activity"/>
    <property type="evidence" value="ECO:0007669"/>
    <property type="project" value="TreeGrafter"/>
</dbReference>
<feature type="transmembrane region" description="Helical" evidence="6">
    <location>
        <begin position="398"/>
        <end position="417"/>
    </location>
</feature>
<organism evidence="7 8">
    <name type="scientific">Rhizopus oryzae</name>
    <name type="common">Mucormycosis agent</name>
    <name type="synonym">Rhizopus arrhizus var. delemar</name>
    <dbReference type="NCBI Taxonomy" id="64495"/>
    <lineage>
        <taxon>Eukaryota</taxon>
        <taxon>Fungi</taxon>
        <taxon>Fungi incertae sedis</taxon>
        <taxon>Mucoromycota</taxon>
        <taxon>Mucoromycotina</taxon>
        <taxon>Mucoromycetes</taxon>
        <taxon>Mucorales</taxon>
        <taxon>Mucorineae</taxon>
        <taxon>Rhizopodaceae</taxon>
        <taxon>Rhizopus</taxon>
    </lineage>
</organism>
<dbReference type="Pfam" id="PF01566">
    <property type="entry name" value="Nramp"/>
    <property type="match status" value="1"/>
</dbReference>
<accession>A0A9P6YJZ2</accession>
<keyword evidence="5 6" id="KW-0472">Membrane</keyword>
<evidence type="ECO:0000256" key="2">
    <source>
        <dbReference type="ARBA" id="ARBA00022448"/>
    </source>
</evidence>
<feature type="transmembrane region" description="Helical" evidence="6">
    <location>
        <begin position="236"/>
        <end position="265"/>
    </location>
</feature>
<comment type="subcellular location">
    <subcellularLocation>
        <location evidence="1">Membrane</location>
        <topology evidence="1">Multi-pass membrane protein</topology>
    </subcellularLocation>
</comment>
<dbReference type="PRINTS" id="PR00447">
    <property type="entry name" value="NATRESASSCMP"/>
</dbReference>
<gene>
    <name evidence="7" type="ORF">G6F51_002418</name>
</gene>
<comment type="caution">
    <text evidence="7">The sequence shown here is derived from an EMBL/GenBank/DDBJ whole genome shotgun (WGS) entry which is preliminary data.</text>
</comment>
<dbReference type="NCBIfam" id="TIGR01197">
    <property type="entry name" value="nramp"/>
    <property type="match status" value="1"/>
</dbReference>
<keyword evidence="3 6" id="KW-0812">Transmembrane</keyword>
<feature type="transmembrane region" description="Helical" evidence="6">
    <location>
        <begin position="53"/>
        <end position="72"/>
    </location>
</feature>
<evidence type="ECO:0000256" key="1">
    <source>
        <dbReference type="ARBA" id="ARBA00004141"/>
    </source>
</evidence>
<feature type="transmembrane region" description="Helical" evidence="6">
    <location>
        <begin position="334"/>
        <end position="352"/>
    </location>
</feature>
<reference evidence="7" key="1">
    <citation type="journal article" date="2020" name="Microb. Genom.">
        <title>Genetic diversity of clinical and environmental Mucorales isolates obtained from an investigation of mucormycosis cases among solid organ transplant recipients.</title>
        <authorList>
            <person name="Nguyen M.H."/>
            <person name="Kaul D."/>
            <person name="Muto C."/>
            <person name="Cheng S.J."/>
            <person name="Richter R.A."/>
            <person name="Bruno V.M."/>
            <person name="Liu G."/>
            <person name="Beyhan S."/>
            <person name="Sundermann A.J."/>
            <person name="Mounaud S."/>
            <person name="Pasculle A.W."/>
            <person name="Nierman W.C."/>
            <person name="Driscoll E."/>
            <person name="Cumbie R."/>
            <person name="Clancy C.J."/>
            <person name="Dupont C.L."/>
        </authorList>
    </citation>
    <scope>NUCLEOTIDE SEQUENCE</scope>
    <source>
        <strain evidence="7">GL16</strain>
    </source>
</reference>
<feature type="transmembrane region" description="Helical" evidence="6">
    <location>
        <begin position="196"/>
        <end position="215"/>
    </location>
</feature>
<dbReference type="GO" id="GO:0015086">
    <property type="term" value="F:cadmium ion transmembrane transporter activity"/>
    <property type="evidence" value="ECO:0007669"/>
    <property type="project" value="TreeGrafter"/>
</dbReference>
<dbReference type="AlphaFoldDB" id="A0A9P6YJZ2"/>
<dbReference type="Proteomes" id="UP000717996">
    <property type="component" value="Unassembled WGS sequence"/>
</dbReference>
<feature type="transmembrane region" description="Helical" evidence="6">
    <location>
        <begin position="423"/>
        <end position="444"/>
    </location>
</feature>
<name>A0A9P6YJZ2_RHIOR</name>
<protein>
    <submittedName>
        <fullName evidence="7">Uncharacterized protein</fullName>
    </submittedName>
</protein>
<evidence type="ECO:0000256" key="3">
    <source>
        <dbReference type="ARBA" id="ARBA00022692"/>
    </source>
</evidence>
<dbReference type="PANTHER" id="PTHR11706">
    <property type="entry name" value="SOLUTE CARRIER PROTEIN FAMILY 11 MEMBER"/>
    <property type="match status" value="1"/>
</dbReference>
<dbReference type="GO" id="GO:0005886">
    <property type="term" value="C:plasma membrane"/>
    <property type="evidence" value="ECO:0007669"/>
    <property type="project" value="TreeGrafter"/>
</dbReference>
<dbReference type="EMBL" id="JAANIT010000207">
    <property type="protein sequence ID" value="KAG1550496.1"/>
    <property type="molecule type" value="Genomic_DNA"/>
</dbReference>
<evidence type="ECO:0000256" key="5">
    <source>
        <dbReference type="ARBA" id="ARBA00023136"/>
    </source>
</evidence>
<feature type="transmembrane region" description="Helical" evidence="6">
    <location>
        <begin position="364"/>
        <end position="386"/>
    </location>
</feature>